<reference evidence="8" key="1">
    <citation type="submission" date="2022-11" db="EMBL/GenBank/DDBJ databases">
        <title>Centuries of genome instability and evolution in soft-shell clam transmissible cancer (bioRxiv).</title>
        <authorList>
            <person name="Hart S.F.M."/>
            <person name="Yonemitsu M.A."/>
            <person name="Giersch R.M."/>
            <person name="Beal B.F."/>
            <person name="Arriagada G."/>
            <person name="Davis B.W."/>
            <person name="Ostrander E.A."/>
            <person name="Goff S.P."/>
            <person name="Metzger M.J."/>
        </authorList>
    </citation>
    <scope>NUCLEOTIDE SEQUENCE</scope>
    <source>
        <strain evidence="8">MELC-2E11</strain>
        <tissue evidence="8">Siphon/mantle</tissue>
    </source>
</reference>
<dbReference type="Pfam" id="PF01661">
    <property type="entry name" value="Macro"/>
    <property type="match status" value="2"/>
</dbReference>
<dbReference type="InterPro" id="IPR043472">
    <property type="entry name" value="Macro_dom-like"/>
</dbReference>
<feature type="region of interest" description="Disordered" evidence="6">
    <location>
        <begin position="584"/>
        <end position="731"/>
    </location>
</feature>
<dbReference type="InterPro" id="IPR052056">
    <property type="entry name" value="Mono-ARTD/PARP"/>
</dbReference>
<organism evidence="8 9">
    <name type="scientific">Mya arenaria</name>
    <name type="common">Soft-shell clam</name>
    <dbReference type="NCBI Taxonomy" id="6604"/>
    <lineage>
        <taxon>Eukaryota</taxon>
        <taxon>Metazoa</taxon>
        <taxon>Spiralia</taxon>
        <taxon>Lophotrochozoa</taxon>
        <taxon>Mollusca</taxon>
        <taxon>Bivalvia</taxon>
        <taxon>Autobranchia</taxon>
        <taxon>Heteroconchia</taxon>
        <taxon>Euheterodonta</taxon>
        <taxon>Imparidentia</taxon>
        <taxon>Neoheterodontei</taxon>
        <taxon>Myida</taxon>
        <taxon>Myoidea</taxon>
        <taxon>Myidae</taxon>
        <taxon>Mya</taxon>
    </lineage>
</organism>
<dbReference type="EMBL" id="CP111023">
    <property type="protein sequence ID" value="WAR20886.1"/>
    <property type="molecule type" value="Genomic_DNA"/>
</dbReference>
<gene>
    <name evidence="8" type="ORF">MAR_014860</name>
</gene>
<evidence type="ECO:0000256" key="5">
    <source>
        <dbReference type="ARBA" id="ARBA00023242"/>
    </source>
</evidence>
<dbReference type="PANTHER" id="PTHR14453">
    <property type="entry name" value="PARP/ZINC FINGER CCCH TYPE DOMAIN CONTAINING PROTEIN"/>
    <property type="match status" value="1"/>
</dbReference>
<dbReference type="Proteomes" id="UP001164746">
    <property type="component" value="Chromosome 12"/>
</dbReference>
<dbReference type="InterPro" id="IPR002589">
    <property type="entry name" value="Macro_dom"/>
</dbReference>
<dbReference type="SUPFAM" id="SSF52949">
    <property type="entry name" value="Macro domain-like"/>
    <property type="match status" value="2"/>
</dbReference>
<feature type="region of interest" description="Disordered" evidence="6">
    <location>
        <begin position="1"/>
        <end position="22"/>
    </location>
</feature>
<evidence type="ECO:0000256" key="1">
    <source>
        <dbReference type="ARBA" id="ARBA00004123"/>
    </source>
</evidence>
<evidence type="ECO:0000256" key="4">
    <source>
        <dbReference type="ARBA" id="ARBA00023027"/>
    </source>
</evidence>
<keyword evidence="9" id="KW-1185">Reference proteome</keyword>
<keyword evidence="2" id="KW-0328">Glycosyltransferase</keyword>
<evidence type="ECO:0000259" key="7">
    <source>
        <dbReference type="PROSITE" id="PS51154"/>
    </source>
</evidence>
<feature type="domain" description="Macro" evidence="7">
    <location>
        <begin position="386"/>
        <end position="581"/>
    </location>
</feature>
<name>A0ABY7FJG7_MYAAR</name>
<keyword evidence="4" id="KW-0520">NAD</keyword>
<dbReference type="SMART" id="SM00506">
    <property type="entry name" value="A1pp"/>
    <property type="match status" value="1"/>
</dbReference>
<keyword evidence="5" id="KW-0539">Nucleus</keyword>
<feature type="compositionally biased region" description="Basic and acidic residues" evidence="6">
    <location>
        <begin position="646"/>
        <end position="669"/>
    </location>
</feature>
<protein>
    <submittedName>
        <fullName evidence="8">PAR14-like protein</fullName>
    </submittedName>
</protein>
<sequence length="731" mass="82904">MSGNLRVYGDVDEEAEETPVVGDGGKAETVKVYEPEKTQVIEKFFTDQLLKINNVGLITRDPEIGKQGKFIIKCVPSKRERLTPLLDKLDREIESFQYEDVSMTENFSLLADYIRKEEQSKSPVLYLPDAANHNVRVYYREDDRHIVIKLRRELGIIPKQGSRRRRTQTQQEEQEMNVYHDNSNVRPQGDPRRNFDDAMKFGSKASGNVDDDDDCQYEEMDWETSGSEHKLPSGKYSFEKKFKSGFKYDDKVECLDVLHETIMKVFETCERDGIKSVAIPAISAGIFGVPKQLCSDMYVKAIVDFDTMFSKGQYKYPTEVHFVDIDNEILKLVKESVQKWEKDPGSIDQRKTIPMYLKDNPMSAGRAWRRGRHRPPQQGSGQAGLSGGANFTGTRDMTVKIFKGDIDKITGMDVVVCGIGKDLEPKGFIADALKTKGGQAYKDSLGAAIKAKKKKFLKPDVGSVVKCKAGNLKVRNVFHVILEKLKDANHDELKHYKTCVVKVLEKSRKEGLKKIAMPMFATGLIQTNEEKLKKCCIAVLQAFDKFCDENAGKSLKITEIHLINNDETVRKALMGVFDTATKRYGHHAKRQNSYDGSGGNRSQRDQTHISETRKRDGSYENGARSMEDSTNRRYSKGKTYSSQDGNESRKTSIINREKDSENKPKRQFEKQPLPRKLAGPSVQSASTGGDNENTYDYVYTTTPKREEEHKPPKPTPEDQPPKKGNLLIFDD</sequence>
<dbReference type="PROSITE" id="PS51154">
    <property type="entry name" value="MACRO"/>
    <property type="match status" value="1"/>
</dbReference>
<evidence type="ECO:0000256" key="3">
    <source>
        <dbReference type="ARBA" id="ARBA00022679"/>
    </source>
</evidence>
<feature type="compositionally biased region" description="Basic and acidic residues" evidence="6">
    <location>
        <begin position="703"/>
        <end position="721"/>
    </location>
</feature>
<evidence type="ECO:0000256" key="2">
    <source>
        <dbReference type="ARBA" id="ARBA00022676"/>
    </source>
</evidence>
<feature type="region of interest" description="Disordered" evidence="6">
    <location>
        <begin position="366"/>
        <end position="391"/>
    </location>
</feature>
<evidence type="ECO:0000313" key="9">
    <source>
        <dbReference type="Proteomes" id="UP001164746"/>
    </source>
</evidence>
<feature type="compositionally biased region" description="Basic and acidic residues" evidence="6">
    <location>
        <begin position="602"/>
        <end position="618"/>
    </location>
</feature>
<dbReference type="Gene3D" id="3.40.220.10">
    <property type="entry name" value="Leucine Aminopeptidase, subunit E, domain 1"/>
    <property type="match status" value="2"/>
</dbReference>
<evidence type="ECO:0000256" key="6">
    <source>
        <dbReference type="SAM" id="MobiDB-lite"/>
    </source>
</evidence>
<evidence type="ECO:0000313" key="8">
    <source>
        <dbReference type="EMBL" id="WAR20886.1"/>
    </source>
</evidence>
<dbReference type="PANTHER" id="PTHR14453:SF67">
    <property type="entry name" value="POLY [ADP-RIBOSE] POLYMERASE"/>
    <property type="match status" value="1"/>
</dbReference>
<keyword evidence="3" id="KW-0808">Transferase</keyword>
<comment type="subcellular location">
    <subcellularLocation>
        <location evidence="1">Nucleus</location>
    </subcellularLocation>
</comment>
<feature type="compositionally biased region" description="Polar residues" evidence="6">
    <location>
        <begin position="681"/>
        <end position="694"/>
    </location>
</feature>
<accession>A0ABY7FJG7</accession>
<proteinExistence type="predicted"/>